<comment type="caution">
    <text evidence="3">The sequence shown here is derived from an EMBL/GenBank/DDBJ whole genome shotgun (WGS) entry which is preliminary data.</text>
</comment>
<reference evidence="3" key="2">
    <citation type="submission" date="2021-04" db="EMBL/GenBank/DDBJ databases">
        <authorList>
            <person name="Gilroy R."/>
        </authorList>
    </citation>
    <scope>NUCLEOTIDE SEQUENCE</scope>
    <source>
        <strain evidence="3">378</strain>
    </source>
</reference>
<protein>
    <submittedName>
        <fullName evidence="3">DUF362 domain-containing protein</fullName>
    </submittedName>
</protein>
<reference evidence="3" key="1">
    <citation type="journal article" date="2021" name="PeerJ">
        <title>Extensive microbial diversity within the chicken gut microbiome revealed by metagenomics and culture.</title>
        <authorList>
            <person name="Gilroy R."/>
            <person name="Ravi A."/>
            <person name="Getino M."/>
            <person name="Pursley I."/>
            <person name="Horton D.L."/>
            <person name="Alikhan N.F."/>
            <person name="Baker D."/>
            <person name="Gharbi K."/>
            <person name="Hall N."/>
            <person name="Watson M."/>
            <person name="Adriaenssens E.M."/>
            <person name="Foster-Nyarko E."/>
            <person name="Jarju S."/>
            <person name="Secka A."/>
            <person name="Antonio M."/>
            <person name="Oren A."/>
            <person name="Chaudhuri R.R."/>
            <person name="La Ragione R."/>
            <person name="Hildebrand F."/>
            <person name="Pallen M.J."/>
        </authorList>
    </citation>
    <scope>NUCLEOTIDE SEQUENCE</scope>
    <source>
        <strain evidence="3">378</strain>
    </source>
</reference>
<feature type="chain" id="PRO_5036715300" evidence="1">
    <location>
        <begin position="24"/>
        <end position="329"/>
    </location>
</feature>
<dbReference type="Proteomes" id="UP000733611">
    <property type="component" value="Unassembled WGS sequence"/>
</dbReference>
<organism evidence="3 4">
    <name type="scientific">Candidatus Anaerobiospirillum pullicola</name>
    <dbReference type="NCBI Taxonomy" id="2838451"/>
    <lineage>
        <taxon>Bacteria</taxon>
        <taxon>Pseudomonadati</taxon>
        <taxon>Pseudomonadota</taxon>
        <taxon>Gammaproteobacteria</taxon>
        <taxon>Aeromonadales</taxon>
        <taxon>Succinivibrionaceae</taxon>
        <taxon>Anaerobiospirillum</taxon>
    </lineage>
</organism>
<proteinExistence type="predicted"/>
<evidence type="ECO:0000313" key="3">
    <source>
        <dbReference type="EMBL" id="MBU3844657.1"/>
    </source>
</evidence>
<feature type="domain" description="DUF362" evidence="2">
    <location>
        <begin position="69"/>
        <end position="284"/>
    </location>
</feature>
<name>A0A948TH41_9GAMM</name>
<evidence type="ECO:0000313" key="4">
    <source>
        <dbReference type="Proteomes" id="UP000733611"/>
    </source>
</evidence>
<dbReference type="Pfam" id="PF04015">
    <property type="entry name" value="DUF362"/>
    <property type="match status" value="1"/>
</dbReference>
<dbReference type="AlphaFoldDB" id="A0A948TH41"/>
<keyword evidence="1" id="KW-0732">Signal</keyword>
<evidence type="ECO:0000259" key="2">
    <source>
        <dbReference type="Pfam" id="PF04015"/>
    </source>
</evidence>
<gene>
    <name evidence="3" type="ORF">H9847_07305</name>
</gene>
<sequence length="329" mass="35181">MRHQHLLAAILGTALSFGTCAHAADIDFESLKHRTTDTSAPVVYYTSDLSPEGLMKAYTALGRELQGKVAVKLSSGEAGNNHYLQPALIKELVQKYNGTIVECNTAYGGSRNSTAAHRQVMIDHGFAAIAPTDIMDAEGEMEIPVTGGSYLTNDIVGASLKNYDSMMVLSHFKGHAMGGFGGALKNISIGVASSHGKGLIHSGGDIRPRPEGADRQQAFIECMAEAADAVSDYFDHGQSMTYVNVMNNLSVDCDCDSHPAAPDMHDVGILASLDPVALDQACVDIVYAAPDGHSLIERMESRRGALILDHAEKMGLGHKNYQFVSLDEK</sequence>
<dbReference type="InterPro" id="IPR007160">
    <property type="entry name" value="DUF362"/>
</dbReference>
<evidence type="ECO:0000256" key="1">
    <source>
        <dbReference type="SAM" id="SignalP"/>
    </source>
</evidence>
<feature type="signal peptide" evidence="1">
    <location>
        <begin position="1"/>
        <end position="23"/>
    </location>
</feature>
<accession>A0A948TH41</accession>
<dbReference type="EMBL" id="JAHLFE010000149">
    <property type="protein sequence ID" value="MBU3844657.1"/>
    <property type="molecule type" value="Genomic_DNA"/>
</dbReference>